<dbReference type="EMBL" id="LSFN01000014">
    <property type="protein sequence ID" value="OAB74668.1"/>
    <property type="molecule type" value="Genomic_DNA"/>
</dbReference>
<gene>
    <name evidence="1" type="ORF">PNBC_11550</name>
</gene>
<accession>A0A167DQN3</accession>
<evidence type="ECO:0000313" key="2">
    <source>
        <dbReference type="Proteomes" id="UP000077134"/>
    </source>
</evidence>
<reference evidence="1 2" key="1">
    <citation type="submission" date="2016-02" db="EMBL/GenBank/DDBJ databases">
        <title>Paenibacillus sp. LPB0068, isolated from Crassostrea gigas.</title>
        <authorList>
            <person name="Shin S.-K."/>
            <person name="Yi H."/>
        </authorList>
    </citation>
    <scope>NUCLEOTIDE SEQUENCE [LARGE SCALE GENOMIC DNA]</scope>
    <source>
        <strain evidence="1 2">LPB0068</strain>
    </source>
</reference>
<sequence length="153" mass="17706">MGDNVNHKLISTIVLSIGAILSIQSASVAQPHDEMTKGKDAIKWIALWGSPQTREERLERMLTTELQRRTLWVLQEKKYLKTGKEYVYYFDPFQVTDMREVKGGFYELDVLASVHEVINNVVDKKTENYQITFRHNYDSGFVVTHVSENNINP</sequence>
<dbReference type="AlphaFoldDB" id="A0A167DQN3"/>
<protein>
    <submittedName>
        <fullName evidence="1">Uncharacterized protein</fullName>
    </submittedName>
</protein>
<name>A0A167DQN3_9BACL</name>
<comment type="caution">
    <text evidence="1">The sequence shown here is derived from an EMBL/GenBank/DDBJ whole genome shotgun (WGS) entry which is preliminary data.</text>
</comment>
<dbReference type="STRING" id="1763538.LPB68_02410"/>
<dbReference type="Proteomes" id="UP000077134">
    <property type="component" value="Unassembled WGS sequence"/>
</dbReference>
<proteinExistence type="predicted"/>
<evidence type="ECO:0000313" key="1">
    <source>
        <dbReference type="EMBL" id="OAB74668.1"/>
    </source>
</evidence>
<keyword evidence="2" id="KW-1185">Reference proteome</keyword>
<dbReference type="KEGG" id="pcx:LPB68_02410"/>
<organism evidence="1 2">
    <name type="scientific">Paenibacillus crassostreae</name>
    <dbReference type="NCBI Taxonomy" id="1763538"/>
    <lineage>
        <taxon>Bacteria</taxon>
        <taxon>Bacillati</taxon>
        <taxon>Bacillota</taxon>
        <taxon>Bacilli</taxon>
        <taxon>Bacillales</taxon>
        <taxon>Paenibacillaceae</taxon>
        <taxon>Paenibacillus</taxon>
    </lineage>
</organism>